<feature type="coiled-coil region" evidence="3">
    <location>
        <begin position="212"/>
        <end position="239"/>
    </location>
</feature>
<comment type="caution">
    <text evidence="5">The sequence shown here is derived from an EMBL/GenBank/DDBJ whole genome shotgun (WGS) entry which is preliminary data.</text>
</comment>
<proteinExistence type="predicted"/>
<dbReference type="GO" id="GO:0016020">
    <property type="term" value="C:membrane"/>
    <property type="evidence" value="ECO:0007669"/>
    <property type="project" value="InterPro"/>
</dbReference>
<dbReference type="SMART" id="SM00283">
    <property type="entry name" value="MA"/>
    <property type="match status" value="1"/>
</dbReference>
<organism evidence="5 6">
    <name type="scientific">Paenibacillus etheri</name>
    <dbReference type="NCBI Taxonomy" id="1306852"/>
    <lineage>
        <taxon>Bacteria</taxon>
        <taxon>Bacillati</taxon>
        <taxon>Bacillota</taxon>
        <taxon>Bacilli</taxon>
        <taxon>Bacillales</taxon>
        <taxon>Paenibacillaceae</taxon>
        <taxon>Paenibacillus</taxon>
    </lineage>
</organism>
<gene>
    <name evidence="5" type="ORF">UQ64_28290</name>
</gene>
<evidence type="ECO:0000256" key="1">
    <source>
        <dbReference type="ARBA" id="ARBA00023224"/>
    </source>
</evidence>
<accession>A0A0W1ARX1</accession>
<dbReference type="PANTHER" id="PTHR32089">
    <property type="entry name" value="METHYL-ACCEPTING CHEMOTAXIS PROTEIN MCPB"/>
    <property type="match status" value="1"/>
</dbReference>
<evidence type="ECO:0000259" key="4">
    <source>
        <dbReference type="PROSITE" id="PS50111"/>
    </source>
</evidence>
<evidence type="ECO:0000313" key="6">
    <source>
        <dbReference type="Proteomes" id="UP000054709"/>
    </source>
</evidence>
<keyword evidence="6" id="KW-1185">Reference proteome</keyword>
<dbReference type="InterPro" id="IPR004089">
    <property type="entry name" value="MCPsignal_dom"/>
</dbReference>
<evidence type="ECO:0000256" key="2">
    <source>
        <dbReference type="PROSITE-ProRule" id="PRU00284"/>
    </source>
</evidence>
<keyword evidence="3" id="KW-0175">Coiled coil</keyword>
<sequence length="273" mass="29907">MSIIDALVLAAPYFKKLHSQDIMIGITDREIFQYYTPSNAIDFGLAKGSPIPPEDLTLSNGLKGEVSFNRIPAEIYGSPVISTCVPIYGTDNEVVGVFAIAYTLENENKLEVFTDEINGISNHLMDMVQSVAAQSEELSATSQQILDNTRRAVTESQEVNKVTSFIREISEQTNLLGLNAAIEAARVGDQGAGFGVVAKEVRKLSVNTKEATHNIEKSLSDVQKSIKQMEQEIEAISASSHAQAELVTEFSEVIERLNKASKEMTTFMQSIIQ</sequence>
<dbReference type="SUPFAM" id="SSF58104">
    <property type="entry name" value="Methyl-accepting chemotaxis protein (MCP) signaling domain"/>
    <property type="match status" value="1"/>
</dbReference>
<dbReference type="OrthoDB" id="9807021at2"/>
<protein>
    <recommendedName>
        <fullName evidence="4">Methyl-accepting transducer domain-containing protein</fullName>
    </recommendedName>
</protein>
<dbReference type="Proteomes" id="UP000054709">
    <property type="component" value="Unassembled WGS sequence"/>
</dbReference>
<dbReference type="AlphaFoldDB" id="A0A0W1ARX1"/>
<dbReference type="PANTHER" id="PTHR32089:SF112">
    <property type="entry name" value="LYSOZYME-LIKE PROTEIN-RELATED"/>
    <property type="match status" value="1"/>
</dbReference>
<evidence type="ECO:0000313" key="5">
    <source>
        <dbReference type="EMBL" id="KTD84063.1"/>
    </source>
</evidence>
<keyword evidence="1 2" id="KW-0807">Transducer</keyword>
<evidence type="ECO:0000256" key="3">
    <source>
        <dbReference type="SAM" id="Coils"/>
    </source>
</evidence>
<reference evidence="5 6" key="1">
    <citation type="journal article" date="2015" name="Int. Biodeterior. Biodegradation">
        <title>Physiological and genetic screening methods for the isolation of methyl tert-butyl ether-degrading bacteria for bioremediation purposes.</title>
        <authorList>
            <person name="Guisado I.M."/>
            <person name="Purswani J."/>
            <person name="Gonzalez Lopez J."/>
            <person name="Pozo C."/>
        </authorList>
    </citation>
    <scope>NUCLEOTIDE SEQUENCE [LARGE SCALE GENOMIC DNA]</scope>
    <source>
        <strain evidence="5 6">SH7</strain>
    </source>
</reference>
<feature type="domain" description="Methyl-accepting transducer" evidence="4">
    <location>
        <begin position="126"/>
        <end position="273"/>
    </location>
</feature>
<dbReference type="Pfam" id="PF00015">
    <property type="entry name" value="MCPsignal"/>
    <property type="match status" value="1"/>
</dbReference>
<dbReference type="PROSITE" id="PS50111">
    <property type="entry name" value="CHEMOTAXIS_TRANSDUC_2"/>
    <property type="match status" value="1"/>
</dbReference>
<dbReference type="EMBL" id="LCZJ02000037">
    <property type="protein sequence ID" value="KTD84063.1"/>
    <property type="molecule type" value="Genomic_DNA"/>
</dbReference>
<dbReference type="Gene3D" id="1.10.287.950">
    <property type="entry name" value="Methyl-accepting chemotaxis protein"/>
    <property type="match status" value="1"/>
</dbReference>
<name>A0A0W1ARX1_9BACL</name>
<dbReference type="GO" id="GO:0007165">
    <property type="term" value="P:signal transduction"/>
    <property type="evidence" value="ECO:0007669"/>
    <property type="project" value="UniProtKB-KW"/>
</dbReference>